<dbReference type="Proteomes" id="UP000002377">
    <property type="component" value="Chromosome"/>
</dbReference>
<evidence type="ECO:0000259" key="2">
    <source>
        <dbReference type="Pfam" id="PF04982"/>
    </source>
</evidence>
<dbReference type="InterPro" id="IPR058581">
    <property type="entry name" value="TM_HPP"/>
</dbReference>
<dbReference type="STRING" id="635013.TherJR_1199"/>
<dbReference type="EMBL" id="CP002028">
    <property type="protein sequence ID" value="ADG82063.1"/>
    <property type="molecule type" value="Genomic_DNA"/>
</dbReference>
<keyword evidence="1" id="KW-0472">Membrane</keyword>
<dbReference type="RefSeq" id="WP_013120082.1">
    <property type="nucleotide sequence ID" value="NC_014152.1"/>
</dbReference>
<sequence>MFKCRVPGWFHKDCNSRPTFGQIIIAGLGSFIGIATVSYLSLHYKLALLVPSFGASAVLLYAASHVPMAQPKNVLGGHLVSALIGVTVFKLWGLAWWTIALGVTLAITGMLFTDTLHPPGGATAFAAVFTQQNYSFVFMPVTIGAIILVAIALLIHNTGGQRRYPIRRGVSARVPVAAEVGIEGQSPFNLKEKDL</sequence>
<feature type="transmembrane region" description="Helical" evidence="1">
    <location>
        <begin position="91"/>
        <end position="113"/>
    </location>
</feature>
<dbReference type="Pfam" id="PF04982">
    <property type="entry name" value="TM_HPP"/>
    <property type="match status" value="1"/>
</dbReference>
<feature type="transmembrane region" description="Helical" evidence="1">
    <location>
        <begin position="20"/>
        <end position="40"/>
    </location>
</feature>
<evidence type="ECO:0000313" key="3">
    <source>
        <dbReference type="EMBL" id="ADG82063.1"/>
    </source>
</evidence>
<accession>D5XEJ2</accession>
<dbReference type="InterPro" id="IPR007065">
    <property type="entry name" value="HPP"/>
</dbReference>
<feature type="transmembrane region" description="Helical" evidence="1">
    <location>
        <begin position="46"/>
        <end position="63"/>
    </location>
</feature>
<evidence type="ECO:0000313" key="4">
    <source>
        <dbReference type="Proteomes" id="UP000002377"/>
    </source>
</evidence>
<dbReference type="eggNOG" id="COG3448">
    <property type="taxonomic scope" value="Bacteria"/>
</dbReference>
<dbReference type="HOGENOM" id="CLU_040397_2_0_9"/>
<dbReference type="OrthoDB" id="9811720at2"/>
<dbReference type="PANTHER" id="PTHR33741">
    <property type="entry name" value="TRANSMEMBRANE PROTEIN DDB_G0269096-RELATED"/>
    <property type="match status" value="1"/>
</dbReference>
<keyword evidence="1" id="KW-0812">Transmembrane</keyword>
<dbReference type="PANTHER" id="PTHR33741:SF5">
    <property type="entry name" value="TRANSMEMBRANE PROTEIN DDB_G0269096-RELATED"/>
    <property type="match status" value="1"/>
</dbReference>
<protein>
    <submittedName>
        <fullName evidence="3">HPP family protein</fullName>
    </submittedName>
</protein>
<evidence type="ECO:0000256" key="1">
    <source>
        <dbReference type="SAM" id="Phobius"/>
    </source>
</evidence>
<dbReference type="KEGG" id="tjr:TherJR_1199"/>
<name>D5XEJ2_THEPJ</name>
<feature type="transmembrane region" description="Helical" evidence="1">
    <location>
        <begin position="133"/>
        <end position="155"/>
    </location>
</feature>
<dbReference type="AlphaFoldDB" id="D5XEJ2"/>
<organism evidence="3 4">
    <name type="scientific">Thermincola potens (strain JR)</name>
    <dbReference type="NCBI Taxonomy" id="635013"/>
    <lineage>
        <taxon>Bacteria</taxon>
        <taxon>Bacillati</taxon>
        <taxon>Bacillota</taxon>
        <taxon>Clostridia</taxon>
        <taxon>Eubacteriales</taxon>
        <taxon>Thermincolaceae</taxon>
        <taxon>Thermincola</taxon>
    </lineage>
</organism>
<gene>
    <name evidence="3" type="ordered locus">TherJR_1199</name>
</gene>
<keyword evidence="4" id="KW-1185">Reference proteome</keyword>
<keyword evidence="1" id="KW-1133">Transmembrane helix</keyword>
<proteinExistence type="predicted"/>
<feature type="domain" description="HPP transmembrane region" evidence="2">
    <location>
        <begin position="17"/>
        <end position="165"/>
    </location>
</feature>
<reference evidence="3 4" key="1">
    <citation type="submission" date="2010-05" db="EMBL/GenBank/DDBJ databases">
        <title>Complete sequence of Thermincola sp. JR.</title>
        <authorList>
            <consortium name="US DOE Joint Genome Institute"/>
            <person name="Lucas S."/>
            <person name="Copeland A."/>
            <person name="Lapidus A."/>
            <person name="Cheng J.-F."/>
            <person name="Bruce D."/>
            <person name="Goodwin L."/>
            <person name="Pitluck S."/>
            <person name="Chertkov O."/>
            <person name="Detter J.C."/>
            <person name="Han C."/>
            <person name="Tapia R."/>
            <person name="Land M."/>
            <person name="Hauser L."/>
            <person name="Kyrpides N."/>
            <person name="Mikhailova N."/>
            <person name="Hazen T.C."/>
            <person name="Woyke T."/>
        </authorList>
    </citation>
    <scope>NUCLEOTIDE SEQUENCE [LARGE SCALE GENOMIC DNA]</scope>
    <source>
        <strain evidence="3 4">JR</strain>
    </source>
</reference>